<dbReference type="Gene3D" id="1.20.120.450">
    <property type="entry name" value="dinb family like domain"/>
    <property type="match status" value="1"/>
</dbReference>
<dbReference type="EMBL" id="CP099490">
    <property type="protein sequence ID" value="USQ78021.1"/>
    <property type="molecule type" value="Genomic_DNA"/>
</dbReference>
<dbReference type="Pfam" id="PF04978">
    <property type="entry name" value="MST"/>
    <property type="match status" value="1"/>
</dbReference>
<keyword evidence="2" id="KW-1185">Reference proteome</keyword>
<proteinExistence type="predicted"/>
<dbReference type="InterPro" id="IPR034660">
    <property type="entry name" value="DinB/YfiT-like"/>
</dbReference>
<dbReference type="InterPro" id="IPR007061">
    <property type="entry name" value="MST-like"/>
</dbReference>
<name>A0ABY4YN96_9MICO</name>
<evidence type="ECO:0000313" key="2">
    <source>
        <dbReference type="Proteomes" id="UP001056535"/>
    </source>
</evidence>
<accession>A0ABY4YN96</accession>
<protein>
    <submittedName>
        <fullName evidence="1">DinB family protein</fullName>
    </submittedName>
</protein>
<evidence type="ECO:0000313" key="1">
    <source>
        <dbReference type="EMBL" id="USQ78021.1"/>
    </source>
</evidence>
<dbReference type="Proteomes" id="UP001056535">
    <property type="component" value="Chromosome"/>
</dbReference>
<organism evidence="1 2">
    <name type="scientific">Ornithinimicrobium cryptoxanthini</name>
    <dbReference type="NCBI Taxonomy" id="2934161"/>
    <lineage>
        <taxon>Bacteria</taxon>
        <taxon>Bacillati</taxon>
        <taxon>Actinomycetota</taxon>
        <taxon>Actinomycetes</taxon>
        <taxon>Micrococcales</taxon>
        <taxon>Ornithinimicrobiaceae</taxon>
        <taxon>Ornithinimicrobium</taxon>
    </lineage>
</organism>
<sequence length="166" mass="18428">MDGDETSTLRGFLDLHRAVLREKCQGLTSEQLAQTLPPSDMTLGGLLKHLAVVESGWFSEDFLGGPLIAPFDTVDWEADRDWEWHTAHQDTPEQLLGLYDAAVAESERITDEALAADAGLDTVAARDSHGQHPTLRWILVHMIEEYAQHNGHADLIRESIDGRTGF</sequence>
<gene>
    <name evidence="1" type="ORF">NF557_08765</name>
</gene>
<dbReference type="SUPFAM" id="SSF109854">
    <property type="entry name" value="DinB/YfiT-like putative metalloenzymes"/>
    <property type="match status" value="1"/>
</dbReference>
<reference evidence="1" key="1">
    <citation type="submission" date="2022-06" db="EMBL/GenBank/DDBJ databases">
        <title>Ornithinimicrobium JY.X270.</title>
        <authorList>
            <person name="Huang Y."/>
        </authorList>
    </citation>
    <scope>NUCLEOTIDE SEQUENCE</scope>
    <source>
        <strain evidence="1">JY.X270</strain>
    </source>
</reference>